<sequence>MDPTELEFIAEDELVTIIPRVRMETVDLLDLQVGVGPFQPNVPVDVPYWIAFFLRQQQKCRIMPPSWFSLTRLTEFKEAEDNDTGCTTPPHPHYAELAILLLQHASDDISDREEIRTLVKDIWDARVGKFVASVNSFILSGAVTARVSQLTPLELSTARNLLTNSLDQLAVIRATRQQYESRTNLSQSSFSMTGA</sequence>
<dbReference type="Gene3D" id="3.40.5.50">
    <property type="match status" value="1"/>
</dbReference>
<dbReference type="FunFam" id="3.40.5.50:FF:000001">
    <property type="entry name" value="DNA replication complex GINS protein PSF2"/>
    <property type="match status" value="1"/>
</dbReference>
<evidence type="ECO:0000256" key="3">
    <source>
        <dbReference type="ARBA" id="ARBA00022705"/>
    </source>
</evidence>
<evidence type="ECO:0000259" key="7">
    <source>
        <dbReference type="Pfam" id="PF25005"/>
    </source>
</evidence>
<reference evidence="8 9" key="2">
    <citation type="submission" date="2018-11" db="EMBL/GenBank/DDBJ databases">
        <authorList>
            <consortium name="Pathogen Informatics"/>
        </authorList>
    </citation>
    <scope>NUCLEOTIDE SEQUENCE [LARGE SCALE GENOMIC DNA]</scope>
</reference>
<evidence type="ECO:0000256" key="2">
    <source>
        <dbReference type="ARBA" id="ARBA00010565"/>
    </source>
</evidence>
<evidence type="ECO:0000256" key="1">
    <source>
        <dbReference type="ARBA" id="ARBA00004123"/>
    </source>
</evidence>
<dbReference type="FunFam" id="1.20.58.1020:FF:000001">
    <property type="entry name" value="DNA replication complex GINS protein PSF2"/>
    <property type="match status" value="1"/>
</dbReference>
<dbReference type="GO" id="GO:0000727">
    <property type="term" value="P:double-strand break repair via break-induced replication"/>
    <property type="evidence" value="ECO:0007669"/>
    <property type="project" value="TreeGrafter"/>
</dbReference>
<keyword evidence="3 5" id="KW-0235">DNA replication</keyword>
<dbReference type="Pfam" id="PF05916">
    <property type="entry name" value="Sld5"/>
    <property type="match status" value="1"/>
</dbReference>
<evidence type="ECO:0000256" key="5">
    <source>
        <dbReference type="PIRNR" id="PIRNR028998"/>
    </source>
</evidence>
<comment type="subunit">
    <text evidence="5">Component of the GINS complex.</text>
</comment>
<dbReference type="GO" id="GO:0000811">
    <property type="term" value="C:GINS complex"/>
    <property type="evidence" value="ECO:0007669"/>
    <property type="project" value="TreeGrafter"/>
</dbReference>
<gene>
    <name evidence="8" type="ORF">HNAJ_LOCUS10561</name>
</gene>
<organism evidence="10">
    <name type="scientific">Rodentolepis nana</name>
    <name type="common">Dwarf tapeworm</name>
    <name type="synonym">Hymenolepis nana</name>
    <dbReference type="NCBI Taxonomy" id="102285"/>
    <lineage>
        <taxon>Eukaryota</taxon>
        <taxon>Metazoa</taxon>
        <taxon>Spiralia</taxon>
        <taxon>Lophotrochozoa</taxon>
        <taxon>Platyhelminthes</taxon>
        <taxon>Cestoda</taxon>
        <taxon>Eucestoda</taxon>
        <taxon>Cyclophyllidea</taxon>
        <taxon>Hymenolepididae</taxon>
        <taxon>Rodentolepis</taxon>
    </lineage>
</organism>
<accession>A0A158QIZ1</accession>
<dbReference type="InterPro" id="IPR021151">
    <property type="entry name" value="GINS_A"/>
</dbReference>
<proteinExistence type="inferred from homology"/>
<dbReference type="CDD" id="cd11712">
    <property type="entry name" value="GINS_A_psf2"/>
    <property type="match status" value="1"/>
</dbReference>
<dbReference type="Pfam" id="PF25005">
    <property type="entry name" value="PSF2_N"/>
    <property type="match status" value="1"/>
</dbReference>
<feature type="domain" description="GINS subunit" evidence="6">
    <location>
        <begin position="67"/>
        <end position="168"/>
    </location>
</feature>
<evidence type="ECO:0000313" key="9">
    <source>
        <dbReference type="Proteomes" id="UP000278807"/>
    </source>
</evidence>
<protein>
    <recommendedName>
        <fullName evidence="5">DNA replication complex GINS protein PSF2</fullName>
    </recommendedName>
</protein>
<keyword evidence="9" id="KW-1185">Reference proteome</keyword>
<dbReference type="SUPFAM" id="SSF158573">
    <property type="entry name" value="GINS helical bundle-like"/>
    <property type="match status" value="1"/>
</dbReference>
<dbReference type="Proteomes" id="UP000278807">
    <property type="component" value="Unassembled WGS sequence"/>
</dbReference>
<dbReference type="SUPFAM" id="SSF160059">
    <property type="entry name" value="PriA/YqbF domain"/>
    <property type="match status" value="1"/>
</dbReference>
<name>A0A158QIZ1_RODNA</name>
<dbReference type="InterPro" id="IPR036224">
    <property type="entry name" value="GINS_bundle-like_dom_sf"/>
</dbReference>
<dbReference type="OrthoDB" id="1938138at2759"/>
<dbReference type="InterPro" id="IPR056784">
    <property type="entry name" value="PSF2_N"/>
</dbReference>
<feature type="domain" description="DNA replication complex GINS protein PSF2 N-terminal" evidence="7">
    <location>
        <begin position="2"/>
        <end position="63"/>
    </location>
</feature>
<dbReference type="GO" id="GO:0071162">
    <property type="term" value="C:CMG complex"/>
    <property type="evidence" value="ECO:0007669"/>
    <property type="project" value="UniProtKB-ARBA"/>
</dbReference>
<dbReference type="STRING" id="102285.A0A158QIZ1"/>
<dbReference type="GO" id="GO:0006260">
    <property type="term" value="P:DNA replication"/>
    <property type="evidence" value="ECO:0007669"/>
    <property type="project" value="UniProtKB-KW"/>
</dbReference>
<evidence type="ECO:0000313" key="8">
    <source>
        <dbReference type="EMBL" id="VDO08256.1"/>
    </source>
</evidence>
<evidence type="ECO:0000313" key="10">
    <source>
        <dbReference type="WBParaSite" id="HNAJ_0001056601-mRNA-1"/>
    </source>
</evidence>
<reference evidence="10" key="1">
    <citation type="submission" date="2016-04" db="UniProtKB">
        <authorList>
            <consortium name="WormBaseParasite"/>
        </authorList>
    </citation>
    <scope>IDENTIFICATION</scope>
</reference>
<comment type="subcellular location">
    <subcellularLocation>
        <location evidence="1 5">Nucleus</location>
    </subcellularLocation>
</comment>
<dbReference type="WBParaSite" id="HNAJ_0001056601-mRNA-1">
    <property type="protein sequence ID" value="HNAJ_0001056601-mRNA-1"/>
    <property type="gene ID" value="HNAJ_0001056601"/>
</dbReference>
<evidence type="ECO:0000256" key="4">
    <source>
        <dbReference type="ARBA" id="ARBA00023242"/>
    </source>
</evidence>
<dbReference type="CDD" id="cd21694">
    <property type="entry name" value="GINS_B_Psf2"/>
    <property type="match status" value="1"/>
</dbReference>
<dbReference type="Gene3D" id="1.20.58.1020">
    <property type="match status" value="1"/>
</dbReference>
<dbReference type="InterPro" id="IPR007257">
    <property type="entry name" value="GINS_Psf2"/>
</dbReference>
<dbReference type="PIRSF" id="PIRSF028998">
    <property type="entry name" value="GINS_Psf2_subgr"/>
    <property type="match status" value="1"/>
</dbReference>
<evidence type="ECO:0000259" key="6">
    <source>
        <dbReference type="Pfam" id="PF05916"/>
    </source>
</evidence>
<dbReference type="PANTHER" id="PTHR12772">
    <property type="entry name" value="DNA REPLICATION COMPLEX GINS PROTEIN PSF2"/>
    <property type="match status" value="1"/>
</dbReference>
<dbReference type="EMBL" id="UZAE01013105">
    <property type="protein sequence ID" value="VDO08256.1"/>
    <property type="molecule type" value="Genomic_DNA"/>
</dbReference>
<comment type="similarity">
    <text evidence="2 5">Belongs to the GINS2/PSF2 family.</text>
</comment>
<keyword evidence="4 5" id="KW-0539">Nucleus</keyword>
<dbReference type="AlphaFoldDB" id="A0A158QIZ1"/>
<dbReference type="PANTHER" id="PTHR12772:SF0">
    <property type="entry name" value="DNA REPLICATION COMPLEX GINS PROTEIN PSF2"/>
    <property type="match status" value="1"/>
</dbReference>